<comment type="caution">
    <text evidence="8">The sequence shown here is derived from an EMBL/GenBank/DDBJ whole genome shotgun (WGS) entry which is preliminary data.</text>
</comment>
<evidence type="ECO:0000256" key="5">
    <source>
        <dbReference type="ARBA" id="ARBA00022692"/>
    </source>
</evidence>
<keyword evidence="4" id="KW-1134">Transmembrane beta strand</keyword>
<evidence type="ECO:0000256" key="6">
    <source>
        <dbReference type="ARBA" id="ARBA00023136"/>
    </source>
</evidence>
<protein>
    <submittedName>
        <fullName evidence="8">TolC family protein</fullName>
    </submittedName>
</protein>
<dbReference type="PANTHER" id="PTHR30026:SF20">
    <property type="entry name" value="OUTER MEMBRANE PROTEIN TOLC"/>
    <property type="match status" value="1"/>
</dbReference>
<evidence type="ECO:0000256" key="3">
    <source>
        <dbReference type="ARBA" id="ARBA00022448"/>
    </source>
</evidence>
<evidence type="ECO:0000256" key="7">
    <source>
        <dbReference type="ARBA" id="ARBA00023237"/>
    </source>
</evidence>
<dbReference type="InterPro" id="IPR003423">
    <property type="entry name" value="OMP_efflux"/>
</dbReference>
<dbReference type="EMBL" id="BAABHB010000002">
    <property type="protein sequence ID" value="GAA4401280.1"/>
    <property type="molecule type" value="Genomic_DNA"/>
</dbReference>
<dbReference type="Proteomes" id="UP001500936">
    <property type="component" value="Unassembled WGS sequence"/>
</dbReference>
<name>A0ABP8K678_9BACT</name>
<dbReference type="Pfam" id="PF02321">
    <property type="entry name" value="OEP"/>
    <property type="match status" value="2"/>
</dbReference>
<evidence type="ECO:0000313" key="8">
    <source>
        <dbReference type="EMBL" id="GAA4401280.1"/>
    </source>
</evidence>
<reference evidence="9" key="1">
    <citation type="journal article" date="2019" name="Int. J. Syst. Evol. Microbiol.">
        <title>The Global Catalogue of Microorganisms (GCM) 10K type strain sequencing project: providing services to taxonomists for standard genome sequencing and annotation.</title>
        <authorList>
            <consortium name="The Broad Institute Genomics Platform"/>
            <consortium name="The Broad Institute Genome Sequencing Center for Infectious Disease"/>
            <person name="Wu L."/>
            <person name="Ma J."/>
        </authorList>
    </citation>
    <scope>NUCLEOTIDE SEQUENCE [LARGE SCALE GENOMIC DNA]</scope>
    <source>
        <strain evidence="9">JCM 17925</strain>
    </source>
</reference>
<keyword evidence="6" id="KW-0472">Membrane</keyword>
<evidence type="ECO:0000256" key="1">
    <source>
        <dbReference type="ARBA" id="ARBA00004442"/>
    </source>
</evidence>
<comment type="subcellular location">
    <subcellularLocation>
        <location evidence="1">Cell outer membrane</location>
    </subcellularLocation>
</comment>
<gene>
    <name evidence="8" type="ORF">GCM10023187_15310</name>
</gene>
<evidence type="ECO:0000313" key="9">
    <source>
        <dbReference type="Proteomes" id="UP001500936"/>
    </source>
</evidence>
<accession>A0ABP8K678</accession>
<proteinExistence type="inferred from homology"/>
<organism evidence="8 9">
    <name type="scientific">Nibrella viscosa</name>
    <dbReference type="NCBI Taxonomy" id="1084524"/>
    <lineage>
        <taxon>Bacteria</taxon>
        <taxon>Pseudomonadati</taxon>
        <taxon>Bacteroidota</taxon>
        <taxon>Cytophagia</taxon>
        <taxon>Cytophagales</taxon>
        <taxon>Spirosomataceae</taxon>
        <taxon>Nibrella</taxon>
    </lineage>
</organism>
<keyword evidence="3" id="KW-0813">Transport</keyword>
<dbReference type="Gene3D" id="1.20.1600.10">
    <property type="entry name" value="Outer membrane efflux proteins (OEP)"/>
    <property type="match status" value="1"/>
</dbReference>
<sequence length="467" mass="53063">MTVNYNYFARMRFLFVFSLFVFPYVLVAQALQNPAQRAVQQTVLVQQGEQITLADAIASALEKNYAIRIARAQERIANNNNTFGNAGFFPLVSAQLQRNYIKQNLRQEFFNALQPPQRIYGVNNNNLTVGPVVQWTIFNGLGMFVAYDRLNELVRLSEANTRANVEATVADIATSYYDVIRQLQRLVAFRQALEISGDRLELARANYEVGTRSKVDFLSAQVDYNADSAAYLAQEQAVRNAKVVLNTLLVRDPNTEFAVRDTIIVRPDLVLENLRQSVLANNPQLVTAALNRRVAYHDIRLLQAQQLPQVDLLANYNFIAQNNEAGFGIRQARNDVLTYGIRIAVPIFNGFNQRRLIQNAKINSLTAEYQEANQRLQLQSQLEQTFNQYQNSLKLVNLEVLNYQIAIQNVDIAYERYRVGNSTAVEFRDVQRNAVAAQTRLIDAEFNAKAAEIELLRLSSTIVQNVR</sequence>
<dbReference type="SUPFAM" id="SSF56954">
    <property type="entry name" value="Outer membrane efflux proteins (OEP)"/>
    <property type="match status" value="1"/>
</dbReference>
<keyword evidence="5" id="KW-0812">Transmembrane</keyword>
<evidence type="ECO:0000256" key="4">
    <source>
        <dbReference type="ARBA" id="ARBA00022452"/>
    </source>
</evidence>
<keyword evidence="9" id="KW-1185">Reference proteome</keyword>
<evidence type="ECO:0000256" key="2">
    <source>
        <dbReference type="ARBA" id="ARBA00007613"/>
    </source>
</evidence>
<keyword evidence="7" id="KW-0998">Cell outer membrane</keyword>
<dbReference type="PANTHER" id="PTHR30026">
    <property type="entry name" value="OUTER MEMBRANE PROTEIN TOLC"/>
    <property type="match status" value="1"/>
</dbReference>
<comment type="similarity">
    <text evidence="2">Belongs to the outer membrane factor (OMF) (TC 1.B.17) family.</text>
</comment>
<dbReference type="InterPro" id="IPR051906">
    <property type="entry name" value="TolC-like"/>
</dbReference>